<evidence type="ECO:0000256" key="8">
    <source>
        <dbReference type="RuleBase" id="RU363111"/>
    </source>
</evidence>
<dbReference type="PANTHER" id="PTHR23137:SF29">
    <property type="entry name" value="VESICLE TRANSPORT PROTEIN"/>
    <property type="match status" value="1"/>
</dbReference>
<gene>
    <name evidence="9" type="ORF">ZOSMA_222G00270</name>
</gene>
<evidence type="ECO:0000256" key="5">
    <source>
        <dbReference type="ARBA" id="ARBA00022989"/>
    </source>
</evidence>
<proteinExistence type="inferred from homology"/>
<dbReference type="GO" id="GO:0016020">
    <property type="term" value="C:membrane"/>
    <property type="evidence" value="ECO:0007669"/>
    <property type="project" value="UniProtKB-SubCell"/>
</dbReference>
<dbReference type="Proteomes" id="UP000036987">
    <property type="component" value="Unassembled WGS sequence"/>
</dbReference>
<keyword evidence="6 8" id="KW-0472">Membrane</keyword>
<dbReference type="InterPro" id="IPR007305">
    <property type="entry name" value="Vesicle_transpt_Got1/SFT2"/>
</dbReference>
<evidence type="ECO:0000313" key="10">
    <source>
        <dbReference type="Proteomes" id="UP000036987"/>
    </source>
</evidence>
<evidence type="ECO:0000256" key="3">
    <source>
        <dbReference type="ARBA" id="ARBA00022692"/>
    </source>
</evidence>
<comment type="caution">
    <text evidence="9">The sequence shown here is derived from an EMBL/GenBank/DDBJ whole genome shotgun (WGS) entry which is preliminary data.</text>
</comment>
<evidence type="ECO:0000256" key="1">
    <source>
        <dbReference type="ARBA" id="ARBA00004141"/>
    </source>
</evidence>
<dbReference type="GO" id="GO:0015031">
    <property type="term" value="P:protein transport"/>
    <property type="evidence" value="ECO:0007669"/>
    <property type="project" value="UniProtKB-KW"/>
</dbReference>
<keyword evidence="10" id="KW-1185">Reference proteome</keyword>
<feature type="transmembrane region" description="Helical" evidence="8">
    <location>
        <begin position="127"/>
        <end position="145"/>
    </location>
</feature>
<dbReference type="AlphaFoldDB" id="A0A0K9PLH9"/>
<dbReference type="PANTHER" id="PTHR23137">
    <property type="entry name" value="VESICLE TRANSPORT PROTEIN-RELATED"/>
    <property type="match status" value="1"/>
</dbReference>
<dbReference type="GO" id="GO:0005737">
    <property type="term" value="C:cytoplasm"/>
    <property type="evidence" value="ECO:0007669"/>
    <property type="project" value="UniProtKB-ARBA"/>
</dbReference>
<dbReference type="EMBL" id="LFYR01000791">
    <property type="protein sequence ID" value="KMZ69082.1"/>
    <property type="molecule type" value="Genomic_DNA"/>
</dbReference>
<keyword evidence="3 8" id="KW-0812">Transmembrane</keyword>
<evidence type="ECO:0000256" key="2">
    <source>
        <dbReference type="ARBA" id="ARBA00022448"/>
    </source>
</evidence>
<dbReference type="STRING" id="29655.A0A0K9PLH9"/>
<dbReference type="OMA" id="ISCCDTE"/>
<organism evidence="9 10">
    <name type="scientific">Zostera marina</name>
    <name type="common">Eelgrass</name>
    <dbReference type="NCBI Taxonomy" id="29655"/>
    <lineage>
        <taxon>Eukaryota</taxon>
        <taxon>Viridiplantae</taxon>
        <taxon>Streptophyta</taxon>
        <taxon>Embryophyta</taxon>
        <taxon>Tracheophyta</taxon>
        <taxon>Spermatophyta</taxon>
        <taxon>Magnoliopsida</taxon>
        <taxon>Liliopsida</taxon>
        <taxon>Zosteraceae</taxon>
        <taxon>Zostera</taxon>
    </lineage>
</organism>
<evidence type="ECO:0000313" key="9">
    <source>
        <dbReference type="EMBL" id="KMZ69082.1"/>
    </source>
</evidence>
<accession>A0A0K9PLH9</accession>
<dbReference type="GO" id="GO:0016192">
    <property type="term" value="P:vesicle-mediated transport"/>
    <property type="evidence" value="ECO:0007669"/>
    <property type="project" value="InterPro"/>
</dbReference>
<feature type="transmembrane region" description="Helical" evidence="8">
    <location>
        <begin position="70"/>
        <end position="89"/>
    </location>
</feature>
<comment type="subcellular location">
    <subcellularLocation>
        <location evidence="1 8">Membrane</location>
        <topology evidence="1 8">Multi-pass membrane protein</topology>
    </subcellularLocation>
</comment>
<dbReference type="Pfam" id="PF04178">
    <property type="entry name" value="Got1"/>
    <property type="match status" value="1"/>
</dbReference>
<keyword evidence="2 8" id="KW-0813">Transport</keyword>
<keyword evidence="5 8" id="KW-1133">Transmembrane helix</keyword>
<protein>
    <recommendedName>
        <fullName evidence="8">Vesicle transport protein</fullName>
    </recommendedName>
</protein>
<evidence type="ECO:0000256" key="6">
    <source>
        <dbReference type="ARBA" id="ARBA00023136"/>
    </source>
</evidence>
<reference evidence="10" key="1">
    <citation type="journal article" date="2016" name="Nature">
        <title>The genome of the seagrass Zostera marina reveals angiosperm adaptation to the sea.</title>
        <authorList>
            <person name="Olsen J.L."/>
            <person name="Rouze P."/>
            <person name="Verhelst B."/>
            <person name="Lin Y.-C."/>
            <person name="Bayer T."/>
            <person name="Collen J."/>
            <person name="Dattolo E."/>
            <person name="De Paoli E."/>
            <person name="Dittami S."/>
            <person name="Maumus F."/>
            <person name="Michel G."/>
            <person name="Kersting A."/>
            <person name="Lauritano C."/>
            <person name="Lohaus R."/>
            <person name="Toepel M."/>
            <person name="Tonon T."/>
            <person name="Vanneste K."/>
            <person name="Amirebrahimi M."/>
            <person name="Brakel J."/>
            <person name="Bostroem C."/>
            <person name="Chovatia M."/>
            <person name="Grimwood J."/>
            <person name="Jenkins J.W."/>
            <person name="Jueterbock A."/>
            <person name="Mraz A."/>
            <person name="Stam W.T."/>
            <person name="Tice H."/>
            <person name="Bornberg-Bauer E."/>
            <person name="Green P.J."/>
            <person name="Pearson G.A."/>
            <person name="Procaccini G."/>
            <person name="Duarte C.M."/>
            <person name="Schmutz J."/>
            <person name="Reusch T.B.H."/>
            <person name="Van de Peer Y."/>
        </authorList>
    </citation>
    <scope>NUCLEOTIDE SEQUENCE [LARGE SCALE GENOMIC DNA]</scope>
    <source>
        <strain evidence="10">cv. Finnish</strain>
    </source>
</reference>
<dbReference type="InterPro" id="IPR011691">
    <property type="entry name" value="Vesicle_transpt_SFT2"/>
</dbReference>
<sequence>MEMIGRFRRSILDNDGGFDGQEEETFSNGPNDLFSLSPLQSMYAFAASLLMGFLLLFLSLFVVFQPIKFTILFTFGNILAVGSTIFIIGPSRQARMMFDSIRVYATIIYIGSVLLALLSALLIQSTLLTLIAMIAEICALIWYSLSYIPFARRMASELIISLCDTEI</sequence>
<evidence type="ECO:0000256" key="7">
    <source>
        <dbReference type="ARBA" id="ARBA00025800"/>
    </source>
</evidence>
<comment type="similarity">
    <text evidence="7 8">Belongs to the SFT2 family.</text>
</comment>
<dbReference type="GO" id="GO:0012505">
    <property type="term" value="C:endomembrane system"/>
    <property type="evidence" value="ECO:0007669"/>
    <property type="project" value="UniProtKB-ARBA"/>
</dbReference>
<comment type="function">
    <text evidence="8">May be involved in fusion of retrograde transport vesicles derived from an endocytic compartment with the Golgi complex.</text>
</comment>
<feature type="transmembrane region" description="Helical" evidence="8">
    <location>
        <begin position="43"/>
        <end position="64"/>
    </location>
</feature>
<evidence type="ECO:0000256" key="4">
    <source>
        <dbReference type="ARBA" id="ARBA00022927"/>
    </source>
</evidence>
<keyword evidence="4 8" id="KW-0653">Protein transport</keyword>
<feature type="transmembrane region" description="Helical" evidence="8">
    <location>
        <begin position="101"/>
        <end position="121"/>
    </location>
</feature>
<name>A0A0K9PLH9_ZOSMR</name>
<dbReference type="OrthoDB" id="73614at2759"/>